<dbReference type="STRING" id="4572.M8A0W1"/>
<evidence type="ECO:0000259" key="1">
    <source>
        <dbReference type="Pfam" id="PF14432"/>
    </source>
</evidence>
<accession>M8A0W1</accession>
<organism evidence="2">
    <name type="scientific">Triticum urartu</name>
    <name type="common">Red wild einkorn</name>
    <name type="synonym">Crithodium urartu</name>
    <dbReference type="NCBI Taxonomy" id="4572"/>
    <lineage>
        <taxon>Eukaryota</taxon>
        <taxon>Viridiplantae</taxon>
        <taxon>Streptophyta</taxon>
        <taxon>Embryophyta</taxon>
        <taxon>Tracheophyta</taxon>
        <taxon>Spermatophyta</taxon>
        <taxon>Magnoliopsida</taxon>
        <taxon>Liliopsida</taxon>
        <taxon>Poales</taxon>
        <taxon>Poaceae</taxon>
        <taxon>BOP clade</taxon>
        <taxon>Pooideae</taxon>
        <taxon>Triticodae</taxon>
        <taxon>Triticeae</taxon>
        <taxon>Triticinae</taxon>
        <taxon>Triticum</taxon>
    </lineage>
</organism>
<proteinExistence type="predicted"/>
<dbReference type="Pfam" id="PF01535">
    <property type="entry name" value="PPR"/>
    <property type="match status" value="4"/>
</dbReference>
<dbReference type="GO" id="GO:0003723">
    <property type="term" value="F:RNA binding"/>
    <property type="evidence" value="ECO:0007669"/>
    <property type="project" value="InterPro"/>
</dbReference>
<feature type="domain" description="DYW" evidence="1">
    <location>
        <begin position="511"/>
        <end position="602"/>
    </location>
</feature>
<dbReference type="FunFam" id="1.25.40.10:FF:000629">
    <property type="entry name" value="Putative pentatricopeptide repeat-containing protein"/>
    <property type="match status" value="1"/>
</dbReference>
<dbReference type="FunFam" id="1.25.40.10:FF:000284">
    <property type="entry name" value="Pentatricopeptide repeat-containing protein"/>
    <property type="match status" value="1"/>
</dbReference>
<dbReference type="NCBIfam" id="TIGR00756">
    <property type="entry name" value="PPR"/>
    <property type="match status" value="6"/>
</dbReference>
<dbReference type="InterPro" id="IPR011990">
    <property type="entry name" value="TPR-like_helical_dom_sf"/>
</dbReference>
<dbReference type="InterPro" id="IPR046960">
    <property type="entry name" value="PPR_At4g14850-like_plant"/>
</dbReference>
<dbReference type="EMBL" id="KD187177">
    <property type="protein sequence ID" value="EMS54009.1"/>
    <property type="molecule type" value="Genomic_DNA"/>
</dbReference>
<dbReference type="Gene3D" id="1.25.40.10">
    <property type="entry name" value="Tetratricopeptide repeat domain"/>
    <property type="match status" value="4"/>
</dbReference>
<dbReference type="FunFam" id="1.25.40.10:FF:000472">
    <property type="entry name" value="Putative pentatricopeptide repeat-containing protein"/>
    <property type="match status" value="1"/>
</dbReference>
<dbReference type="FunFam" id="1.25.40.10:FF:000738">
    <property type="entry name" value="Pentatricopeptide repeat-containing protein chloroplastic"/>
    <property type="match status" value="1"/>
</dbReference>
<protein>
    <recommendedName>
        <fullName evidence="1">DYW domain-containing protein</fullName>
    </recommendedName>
</protein>
<dbReference type="PANTHER" id="PTHR47926:SF511">
    <property type="entry name" value="PENTATRICOPEPTIDE REPEAT-CONTAINING PROTEIN"/>
    <property type="match status" value="1"/>
</dbReference>
<dbReference type="eggNOG" id="KOG4197">
    <property type="taxonomic scope" value="Eukaryota"/>
</dbReference>
<dbReference type="InterPro" id="IPR032867">
    <property type="entry name" value="DYW_dom"/>
</dbReference>
<dbReference type="Pfam" id="PF14432">
    <property type="entry name" value="DYW_deaminase"/>
    <property type="match status" value="1"/>
</dbReference>
<gene>
    <name evidence="2" type="ORF">TRIUR3_30617</name>
</gene>
<dbReference type="Pfam" id="PF13041">
    <property type="entry name" value="PPR_2"/>
    <property type="match status" value="3"/>
</dbReference>
<dbReference type="AlphaFoldDB" id="M8A0W1"/>
<name>M8A0W1_TRIUA</name>
<dbReference type="GO" id="GO:0008270">
    <property type="term" value="F:zinc ion binding"/>
    <property type="evidence" value="ECO:0007669"/>
    <property type="project" value="InterPro"/>
</dbReference>
<sequence length="812" mass="90438">MSGMVMAASALGDRALGRQVHCQILRLGFGAYAFTGSPLVDMYAKMGLIGDAKRVFDEMEGKNVVMYNTMITGLLRCKMVAEARGVFEAMADRDSITWTTMVTGLTQNGLQSEALDVFRRMRAEGVGIDQYTFGSILTACGALAASEEGKQIHAYTIRTLYDDNIFVGSALVDMYSKCRNIRLAEAVFRRMTCKNIISWTAMIVGYGQNGCGEEAVRVFSEMQRDGIKPDDFTLGSVISSCANLASLEEGAQFHCMALVSGLRPYITVSNALVTLYGKCGSIEDAHRLFDEMPFHDQVSWTALVSGYAQFGKAKETMDLFEKMLLKGVKPDGVTFIGVLSACSRSGLVEKGRSYFHSMQKDHGIVPLDDHYTCMIDLYSRSGRLKEAEEFIRQMPRCPDAIGWATLLSACRLRGDMEIGKWAAENLLKTDPQNPASYVLLCSMHASKGEWSEVAQLRRGMRDRQVKKEPGCSWIKYKNKVHIFSADDQSHPFSGTIYEKLQWLNSKMVEEGYKPDVSSVLHDVADAEKVHMLSNHSEKLAIAFGLIFVPEDMPIRVVKNLRVCVDCHNATKFISKITGRDILVRDAVRFHKFSNGICSCGDFCTNKSRSLQTKGESAFANSSMQFGIRIVHDFYISLLTLVYQSGRCLVAIWVLDGNVSHVKGIFLAVLLGQGIAEVTGCMPKNPSMARAILGLRHRTTCLHTGTPVPDLHIQEMLLKQTDNARAAVRGKAKLDQLEIDAVTPLYEGCRPEDTRLKVTLMALEMKRYFADPKATKLLRCHADREEKKREDDANDPEINKKDKMLSHPKDESQ</sequence>
<evidence type="ECO:0000313" key="2">
    <source>
        <dbReference type="EMBL" id="EMS54009.1"/>
    </source>
</evidence>
<dbReference type="InterPro" id="IPR046848">
    <property type="entry name" value="E_motif"/>
</dbReference>
<dbReference type="GO" id="GO:0009451">
    <property type="term" value="P:RNA modification"/>
    <property type="evidence" value="ECO:0007669"/>
    <property type="project" value="InterPro"/>
</dbReference>
<dbReference type="Pfam" id="PF20431">
    <property type="entry name" value="E_motif"/>
    <property type="match status" value="1"/>
</dbReference>
<dbReference type="PROSITE" id="PS51375">
    <property type="entry name" value="PPR"/>
    <property type="match status" value="5"/>
</dbReference>
<dbReference type="InterPro" id="IPR002885">
    <property type="entry name" value="PPR_rpt"/>
</dbReference>
<dbReference type="PANTHER" id="PTHR47926">
    <property type="entry name" value="PENTATRICOPEPTIDE REPEAT-CONTAINING PROTEIN"/>
    <property type="match status" value="1"/>
</dbReference>
<reference evidence="2" key="1">
    <citation type="journal article" date="2013" name="Nature">
        <title>Draft genome of the wheat A-genome progenitor Triticum urartu.</title>
        <authorList>
            <person name="Ling H.Q."/>
            <person name="Zhao S."/>
            <person name="Liu D."/>
            <person name="Wang J."/>
            <person name="Sun H."/>
            <person name="Zhang C."/>
            <person name="Fan H."/>
            <person name="Li D."/>
            <person name="Dong L."/>
            <person name="Tao Y."/>
            <person name="Gao C."/>
            <person name="Wu H."/>
            <person name="Li Y."/>
            <person name="Cui Y."/>
            <person name="Guo X."/>
            <person name="Zheng S."/>
            <person name="Wang B."/>
            <person name="Yu K."/>
            <person name="Liang Q."/>
            <person name="Yang W."/>
            <person name="Lou X."/>
            <person name="Chen J."/>
            <person name="Feng M."/>
            <person name="Jian J."/>
            <person name="Zhang X."/>
            <person name="Luo G."/>
            <person name="Jiang Y."/>
            <person name="Liu J."/>
            <person name="Wang Z."/>
            <person name="Sha Y."/>
            <person name="Zhang B."/>
            <person name="Wu H."/>
            <person name="Tang D."/>
            <person name="Shen Q."/>
            <person name="Xue P."/>
            <person name="Zou S."/>
            <person name="Wang X."/>
            <person name="Liu X."/>
            <person name="Wang F."/>
            <person name="Yang Y."/>
            <person name="An X."/>
            <person name="Dong Z."/>
            <person name="Zhang K."/>
            <person name="Zhang X."/>
            <person name="Luo M.C."/>
            <person name="Dvorak J."/>
            <person name="Tong Y."/>
            <person name="Wang J."/>
            <person name="Yang H."/>
            <person name="Li Z."/>
            <person name="Wang D."/>
            <person name="Zhang A."/>
            <person name="Wang J."/>
        </authorList>
    </citation>
    <scope>NUCLEOTIDE SEQUENCE</scope>
</reference>
<dbReference type="OMA" id="FGSYVFV"/>